<protein>
    <submittedName>
        <fullName evidence="2">Uncharacterized protein</fullName>
    </submittedName>
</protein>
<keyword evidence="1" id="KW-1133">Transmembrane helix</keyword>
<dbReference type="Proteomes" id="UP000199481">
    <property type="component" value="Unassembled WGS sequence"/>
</dbReference>
<evidence type="ECO:0000256" key="1">
    <source>
        <dbReference type="SAM" id="Phobius"/>
    </source>
</evidence>
<gene>
    <name evidence="2" type="ORF">SAMN04487752_0120</name>
</gene>
<name>A0A1H0XJ37_9LACT</name>
<sequence length="72" mass="8635">MKQNYFNFIQLFFEKTSSLMANFFLLLILYNYFFVKNNSIISITYKELYIIVFVSIILGIFSLLSKRNKISK</sequence>
<keyword evidence="1" id="KW-0472">Membrane</keyword>
<accession>A0A1H0XJ37</accession>
<organism evidence="2 3">
    <name type="scientific">Carnobacterium viridans</name>
    <dbReference type="NCBI Taxonomy" id="174587"/>
    <lineage>
        <taxon>Bacteria</taxon>
        <taxon>Bacillati</taxon>
        <taxon>Bacillota</taxon>
        <taxon>Bacilli</taxon>
        <taxon>Lactobacillales</taxon>
        <taxon>Carnobacteriaceae</taxon>
        <taxon>Carnobacterium</taxon>
    </lineage>
</organism>
<keyword evidence="1" id="KW-0812">Transmembrane</keyword>
<dbReference type="EMBL" id="FNJW01000003">
    <property type="protein sequence ID" value="SDQ02606.1"/>
    <property type="molecule type" value="Genomic_DNA"/>
</dbReference>
<reference evidence="3" key="1">
    <citation type="submission" date="2016-10" db="EMBL/GenBank/DDBJ databases">
        <authorList>
            <person name="Varghese N."/>
            <person name="Submissions S."/>
        </authorList>
    </citation>
    <scope>NUCLEOTIDE SEQUENCE [LARGE SCALE GENOMIC DNA]</scope>
    <source>
        <strain evidence="3">MPL-11</strain>
    </source>
</reference>
<feature type="transmembrane region" description="Helical" evidence="1">
    <location>
        <begin position="48"/>
        <end position="65"/>
    </location>
</feature>
<proteinExistence type="predicted"/>
<evidence type="ECO:0000313" key="2">
    <source>
        <dbReference type="EMBL" id="SDQ02606.1"/>
    </source>
</evidence>
<feature type="transmembrane region" description="Helical" evidence="1">
    <location>
        <begin position="12"/>
        <end position="33"/>
    </location>
</feature>
<keyword evidence="3" id="KW-1185">Reference proteome</keyword>
<evidence type="ECO:0000313" key="3">
    <source>
        <dbReference type="Proteomes" id="UP000199481"/>
    </source>
</evidence>
<dbReference type="AlphaFoldDB" id="A0A1H0XJ37"/>